<reference evidence="3" key="1">
    <citation type="journal article" date="2020" name="bioRxiv">
        <title>A rank-normalized archaeal taxonomy based on genome phylogeny resolves widespread incomplete and uneven classifications.</title>
        <authorList>
            <person name="Rinke C."/>
            <person name="Chuvochina M."/>
            <person name="Mussig A.J."/>
            <person name="Chaumeil P.-A."/>
            <person name="Waite D.W."/>
            <person name="Whitman W.B."/>
            <person name="Parks D.H."/>
            <person name="Hugenholtz P."/>
        </authorList>
    </citation>
    <scope>NUCLEOTIDE SEQUENCE [LARGE SCALE GENOMIC DNA]</scope>
</reference>
<gene>
    <name evidence="2" type="ORF">HA285_03695</name>
</gene>
<organism evidence="2 3">
    <name type="scientific">Methanothermobacter thermautotrophicus</name>
    <name type="common">Methanobacterium thermoformicicum</name>
    <dbReference type="NCBI Taxonomy" id="145262"/>
    <lineage>
        <taxon>Archaea</taxon>
        <taxon>Methanobacteriati</taxon>
        <taxon>Methanobacteriota</taxon>
        <taxon>Methanomada group</taxon>
        <taxon>Methanobacteria</taxon>
        <taxon>Methanobacteriales</taxon>
        <taxon>Methanobacteriaceae</taxon>
        <taxon>Methanothermobacter</taxon>
    </lineage>
</organism>
<evidence type="ECO:0008006" key="4">
    <source>
        <dbReference type="Google" id="ProtNLM"/>
    </source>
</evidence>
<dbReference type="Proteomes" id="UP000538031">
    <property type="component" value="Unassembled WGS sequence"/>
</dbReference>
<proteinExistence type="predicted"/>
<sequence length="118" mass="13424">MNCDRHPEREGVASCIICGRILCEECRLKLGGKNYCERCADKLFRERVEVGEEKRKGMGLGVKILIAILIILAILSVLSYLIYSVYLAPYYGSPENVLRILMNDPERIIRFLGTRIST</sequence>
<comment type="caution">
    <text evidence="2">The sequence shown here is derived from an EMBL/GenBank/DDBJ whole genome shotgun (WGS) entry which is preliminary data.</text>
</comment>
<evidence type="ECO:0000313" key="3">
    <source>
        <dbReference type="Proteomes" id="UP000538031"/>
    </source>
</evidence>
<dbReference type="AlphaFoldDB" id="A0A7J4MVK9"/>
<name>A0A7J4MVK9_METTF</name>
<protein>
    <recommendedName>
        <fullName evidence="4">B box-type domain-containing protein</fullName>
    </recommendedName>
</protein>
<evidence type="ECO:0000256" key="1">
    <source>
        <dbReference type="SAM" id="Phobius"/>
    </source>
</evidence>
<feature type="transmembrane region" description="Helical" evidence="1">
    <location>
        <begin position="64"/>
        <end position="86"/>
    </location>
</feature>
<accession>A0A7J4MVK9</accession>
<dbReference type="EMBL" id="DUHT01000040">
    <property type="protein sequence ID" value="HIH64687.1"/>
    <property type="molecule type" value="Genomic_DNA"/>
</dbReference>
<keyword evidence="1" id="KW-0472">Membrane</keyword>
<keyword evidence="1" id="KW-0812">Transmembrane</keyword>
<evidence type="ECO:0000313" key="2">
    <source>
        <dbReference type="EMBL" id="HIH64687.1"/>
    </source>
</evidence>
<keyword evidence="1" id="KW-1133">Transmembrane helix</keyword>